<evidence type="ECO:0000313" key="3">
    <source>
        <dbReference type="Proteomes" id="UP001153269"/>
    </source>
</evidence>
<sequence length="252" mass="27583">MSNINTATGTCYTSLPYKETLEPIRAESLALVTARRTGRPRDLSSAGGLASPPPHCYSIASQLFGMFRLALNTCHDAGRRSQAGFPLDGSLTKSLRRGPLPQDGRVYLRTPSHPRSSSQWKLQSCGYSSNKEGTFQEQYSSWLSLSIDRLIVYVDPWLMLQDPGGIRTHASNRGVVCVVTAEERPGPLVRRQTPSAVNWLRLNGEIQNRVLWLKIDLSVSVCVEVGGGSSLVAVLAAVTLTEEIRGVFILNL</sequence>
<feature type="region of interest" description="Disordered" evidence="1">
    <location>
        <begin position="102"/>
        <end position="121"/>
    </location>
</feature>
<keyword evidence="3" id="KW-1185">Reference proteome</keyword>
<name>A0A9N7TLQ8_PLEPL</name>
<dbReference type="EMBL" id="CADEAL010000080">
    <property type="protein sequence ID" value="CAB1413968.1"/>
    <property type="molecule type" value="Genomic_DNA"/>
</dbReference>
<gene>
    <name evidence="2" type="ORF">PLEPLA_LOCUS1671</name>
</gene>
<organism evidence="2 3">
    <name type="scientific">Pleuronectes platessa</name>
    <name type="common">European plaice</name>
    <dbReference type="NCBI Taxonomy" id="8262"/>
    <lineage>
        <taxon>Eukaryota</taxon>
        <taxon>Metazoa</taxon>
        <taxon>Chordata</taxon>
        <taxon>Craniata</taxon>
        <taxon>Vertebrata</taxon>
        <taxon>Euteleostomi</taxon>
        <taxon>Actinopterygii</taxon>
        <taxon>Neopterygii</taxon>
        <taxon>Teleostei</taxon>
        <taxon>Neoteleostei</taxon>
        <taxon>Acanthomorphata</taxon>
        <taxon>Carangaria</taxon>
        <taxon>Pleuronectiformes</taxon>
        <taxon>Pleuronectoidei</taxon>
        <taxon>Pleuronectidae</taxon>
        <taxon>Pleuronectes</taxon>
    </lineage>
</organism>
<dbReference type="AlphaFoldDB" id="A0A9N7TLQ8"/>
<proteinExistence type="predicted"/>
<protein>
    <submittedName>
        <fullName evidence="2">Uncharacterized protein</fullName>
    </submittedName>
</protein>
<comment type="caution">
    <text evidence="2">The sequence shown here is derived from an EMBL/GenBank/DDBJ whole genome shotgun (WGS) entry which is preliminary data.</text>
</comment>
<reference evidence="2" key="1">
    <citation type="submission" date="2020-03" db="EMBL/GenBank/DDBJ databases">
        <authorList>
            <person name="Weist P."/>
        </authorList>
    </citation>
    <scope>NUCLEOTIDE SEQUENCE</scope>
</reference>
<dbReference type="Proteomes" id="UP001153269">
    <property type="component" value="Unassembled WGS sequence"/>
</dbReference>
<evidence type="ECO:0000256" key="1">
    <source>
        <dbReference type="SAM" id="MobiDB-lite"/>
    </source>
</evidence>
<evidence type="ECO:0000313" key="2">
    <source>
        <dbReference type="EMBL" id="CAB1413968.1"/>
    </source>
</evidence>
<accession>A0A9N7TLQ8</accession>